<feature type="transmembrane region" description="Helical" evidence="1">
    <location>
        <begin position="119"/>
        <end position="138"/>
    </location>
</feature>
<accession>K2A3S7</accession>
<name>K2A3S7_9BACT</name>
<feature type="transmembrane region" description="Helical" evidence="1">
    <location>
        <begin position="44"/>
        <end position="70"/>
    </location>
</feature>
<proteinExistence type="predicted"/>
<dbReference type="AlphaFoldDB" id="K2A3S7"/>
<dbReference type="EMBL" id="AMFJ01028763">
    <property type="protein sequence ID" value="EKD44714.1"/>
    <property type="molecule type" value="Genomic_DNA"/>
</dbReference>
<organism evidence="2">
    <name type="scientific">uncultured bacterium</name>
    <name type="common">gcode 4</name>
    <dbReference type="NCBI Taxonomy" id="1234023"/>
    <lineage>
        <taxon>Bacteria</taxon>
        <taxon>environmental samples</taxon>
    </lineage>
</organism>
<evidence type="ECO:0000313" key="2">
    <source>
        <dbReference type="EMBL" id="EKD44714.1"/>
    </source>
</evidence>
<evidence type="ECO:0000256" key="1">
    <source>
        <dbReference type="SAM" id="Phobius"/>
    </source>
</evidence>
<reference evidence="2" key="1">
    <citation type="journal article" date="2012" name="Science">
        <title>Fermentation, hydrogen, and sulfur metabolism in multiple uncultivated bacterial phyla.</title>
        <authorList>
            <person name="Wrighton K.C."/>
            <person name="Thomas B.C."/>
            <person name="Sharon I."/>
            <person name="Miller C.S."/>
            <person name="Castelle C.J."/>
            <person name="VerBerkmoes N.C."/>
            <person name="Wilkins M.J."/>
            <person name="Hettich R.L."/>
            <person name="Lipton M.S."/>
            <person name="Williams K.H."/>
            <person name="Long P.E."/>
            <person name="Banfield J.F."/>
        </authorList>
    </citation>
    <scope>NUCLEOTIDE SEQUENCE [LARGE SCALE GENOMIC DNA]</scope>
</reference>
<keyword evidence="1" id="KW-0812">Transmembrane</keyword>
<feature type="transmembrane region" description="Helical" evidence="1">
    <location>
        <begin position="91"/>
        <end position="113"/>
    </location>
</feature>
<feature type="transmembrane region" description="Helical" evidence="1">
    <location>
        <begin position="150"/>
        <end position="173"/>
    </location>
</feature>
<sequence>MKINKIVKYLKEKVNLGYWFSITLSTTLLIWILWQIIILSKFNAIVFFSWSQIFSDTAILFIPVLALFSGHFSYKFLNKFKIVLTVKARSFLFLIEIIFILWVVYITLCQYLVTTVNLYFLNLTVFFLFWFLLSIFDKKVEEKKVDFDKWIFAFPALVLSLVLLLFLILLWIFNILYHYIYTNIYVNIDNTQYKVQYMNDKYIIYWSWNVIPNDWKNRFVVKDISKWLE</sequence>
<keyword evidence="1" id="KW-0472">Membrane</keyword>
<feature type="transmembrane region" description="Helical" evidence="1">
    <location>
        <begin position="16"/>
        <end position="38"/>
    </location>
</feature>
<comment type="caution">
    <text evidence="2">The sequence shown here is derived from an EMBL/GenBank/DDBJ whole genome shotgun (WGS) entry which is preliminary data.</text>
</comment>
<keyword evidence="1" id="KW-1133">Transmembrane helix</keyword>
<protein>
    <submittedName>
        <fullName evidence="2">Uncharacterized protein</fullName>
    </submittedName>
</protein>
<gene>
    <name evidence="2" type="ORF">ACD_71C00032G0002</name>
</gene>